<gene>
    <name evidence="2" type="ORF">PENTCL1PPCAC_407</name>
</gene>
<evidence type="ECO:0000313" key="3">
    <source>
        <dbReference type="Proteomes" id="UP001432027"/>
    </source>
</evidence>
<evidence type="ECO:0000313" key="2">
    <source>
        <dbReference type="EMBL" id="GMS78232.1"/>
    </source>
</evidence>
<protein>
    <recommendedName>
        <fullName evidence="4">G protein-coupled receptor</fullName>
    </recommendedName>
</protein>
<keyword evidence="3" id="KW-1185">Reference proteome</keyword>
<keyword evidence="1" id="KW-1133">Transmembrane helix</keyword>
<proteinExistence type="predicted"/>
<keyword evidence="1" id="KW-0812">Transmembrane</keyword>
<accession>A0AAV5S7F9</accession>
<organism evidence="2 3">
    <name type="scientific">Pristionchus entomophagus</name>
    <dbReference type="NCBI Taxonomy" id="358040"/>
    <lineage>
        <taxon>Eukaryota</taxon>
        <taxon>Metazoa</taxon>
        <taxon>Ecdysozoa</taxon>
        <taxon>Nematoda</taxon>
        <taxon>Chromadorea</taxon>
        <taxon>Rhabditida</taxon>
        <taxon>Rhabditina</taxon>
        <taxon>Diplogasteromorpha</taxon>
        <taxon>Diplogasteroidea</taxon>
        <taxon>Neodiplogasteridae</taxon>
        <taxon>Pristionchus</taxon>
    </lineage>
</organism>
<dbReference type="Proteomes" id="UP001432027">
    <property type="component" value="Unassembled WGS sequence"/>
</dbReference>
<evidence type="ECO:0008006" key="4">
    <source>
        <dbReference type="Google" id="ProtNLM"/>
    </source>
</evidence>
<dbReference type="AlphaFoldDB" id="A0AAV5S7F9"/>
<comment type="caution">
    <text evidence="2">The sequence shown here is derived from an EMBL/GenBank/DDBJ whole genome shotgun (WGS) entry which is preliminary data.</text>
</comment>
<dbReference type="EMBL" id="BTSX01000001">
    <property type="protein sequence ID" value="GMS78232.1"/>
    <property type="molecule type" value="Genomic_DNA"/>
</dbReference>
<reference evidence="2" key="1">
    <citation type="submission" date="2023-10" db="EMBL/GenBank/DDBJ databases">
        <title>Genome assembly of Pristionchus species.</title>
        <authorList>
            <person name="Yoshida K."/>
            <person name="Sommer R.J."/>
        </authorList>
    </citation>
    <scope>NUCLEOTIDE SEQUENCE</scope>
    <source>
        <strain evidence="2">RS0144</strain>
    </source>
</reference>
<sequence length="73" mass="8334">HCPSVLELFLSPLLIGTVIFGLPLSSCSERKVWSCEIRPLSDQLKTMFGIPLLVRFPFVFFGSRTYSFIRIII</sequence>
<evidence type="ECO:0000256" key="1">
    <source>
        <dbReference type="SAM" id="Phobius"/>
    </source>
</evidence>
<feature type="non-terminal residue" evidence="2">
    <location>
        <position position="1"/>
    </location>
</feature>
<name>A0AAV5S7F9_9BILA</name>
<keyword evidence="1" id="KW-0472">Membrane</keyword>
<feature type="transmembrane region" description="Helical" evidence="1">
    <location>
        <begin position="6"/>
        <end position="24"/>
    </location>
</feature>